<dbReference type="InterPro" id="IPR025178">
    <property type="entry name" value="Lnb_N"/>
</dbReference>
<dbReference type="OrthoDB" id="5287439at2"/>
<protein>
    <submittedName>
        <fullName evidence="4">DUF4105 domain-containing protein</fullName>
    </submittedName>
</protein>
<proteinExistence type="predicted"/>
<organism evidence="4 5">
    <name type="scientific">Fluviispira sanaruensis</name>
    <dbReference type="NCBI Taxonomy" id="2493639"/>
    <lineage>
        <taxon>Bacteria</taxon>
        <taxon>Pseudomonadati</taxon>
        <taxon>Bdellovibrionota</taxon>
        <taxon>Oligoflexia</taxon>
        <taxon>Silvanigrellales</taxon>
        <taxon>Silvanigrellaceae</taxon>
        <taxon>Fluviispira</taxon>
    </lineage>
</organism>
<dbReference type="InterPro" id="IPR057162">
    <property type="entry name" value="DUF7840"/>
</dbReference>
<name>A0A4P2VGR1_FLUSA</name>
<dbReference type="EMBL" id="AP019368">
    <property type="protein sequence ID" value="BBH51996.1"/>
    <property type="molecule type" value="Genomic_DNA"/>
</dbReference>
<dbReference type="RefSeq" id="WP_130606057.1">
    <property type="nucleotide sequence ID" value="NZ_AP019368.1"/>
</dbReference>
<feature type="domain" description="DUF7840" evidence="2">
    <location>
        <begin position="427"/>
        <end position="647"/>
    </location>
</feature>
<dbReference type="Pfam" id="PF25222">
    <property type="entry name" value="DUF7840"/>
    <property type="match status" value="1"/>
</dbReference>
<evidence type="ECO:0000259" key="1">
    <source>
        <dbReference type="Pfam" id="PF13387"/>
    </source>
</evidence>
<accession>A0A4P2VGR1</accession>
<dbReference type="Proteomes" id="UP000291236">
    <property type="component" value="Chromosome"/>
</dbReference>
<dbReference type="AlphaFoldDB" id="A0A4P2VGR1"/>
<evidence type="ECO:0000313" key="5">
    <source>
        <dbReference type="Proteomes" id="UP000291236"/>
    </source>
</evidence>
<sequence>MYWNSIFYPFPIIIFFFLGSFIAPSSKVYAESNAYISEIITQAENEKLWEKRAWKKLLFIPDRFFSSQPKSLMSDKNFFLSQEGKINPKLELIETLKAFAVETPKKPDENYLHPQCRFPARFHWLVEELEINPNKMHFQPCPELHKFIDYLDYEGVSLVFSNYVADGPGTLFGHTFLRLHRNKDYKNESAILDDAANFAALIPAERDWLFAIKGLAGGYPGKFAVVPYYIKIQEYNNFESRDLWEYKLNLSKKEIRLLELILWEVGWTYIDYYYLDDNCAYVILAVLEAAKPELKLTENIKIYAIPSDTVRVVNRTPNLVEQITYRASVFSRYITRLSVLNGQERKILKEIVENNNVKLTQSIFSECHNQCKTRIIDTALEYIDYKEKLVGSNDAIEYGDLRKQLLISRAQTGEKSEPLVDAPTSAPPNQGHDSALISVGYGSTFSGTWFTDIRWRPALHDFESQSNGYSDALGVGFLDTILRADYTNKKVYLKNFHLLEITSLPAQIPNINFLTWHFDSGYEYGFGFGDAATQERGYLQLGYGLALYELNNSLILYTILHCDLGYSSSTAGHIGPTLSIGMIQNISKYFKFIAKSEIAKRFHAEKSIDSIKYSLNLAAYANKNLEFQMNIINNNAMPEASFNIRYYF</sequence>
<evidence type="ECO:0000313" key="4">
    <source>
        <dbReference type="EMBL" id="BBH51996.1"/>
    </source>
</evidence>
<evidence type="ECO:0000259" key="2">
    <source>
        <dbReference type="Pfam" id="PF25222"/>
    </source>
</evidence>
<gene>
    <name evidence="4" type="ORF">JCM31447_04330</name>
</gene>
<keyword evidence="5" id="KW-1185">Reference proteome</keyword>
<dbReference type="InterPro" id="IPR057165">
    <property type="entry name" value="DUF7843"/>
</dbReference>
<reference evidence="4 5" key="1">
    <citation type="submission" date="2018-12" db="EMBL/GenBank/DDBJ databases">
        <title>Rubrispira sanarue gen. nov., sp., nov., a member of the order Silvanigrellales, isolated from a brackish lake in Hamamatsu Japan.</title>
        <authorList>
            <person name="Maejima Y."/>
            <person name="Iino T."/>
            <person name="Muraguchi Y."/>
            <person name="Fukuda K."/>
            <person name="Nojiri H."/>
            <person name="Ohkuma M."/>
            <person name="Moriuchi R."/>
            <person name="Dohra H."/>
            <person name="Kimbara K."/>
            <person name="Shintani M."/>
        </authorList>
    </citation>
    <scope>NUCLEOTIDE SEQUENCE [LARGE SCALE GENOMIC DNA]</scope>
    <source>
        <strain evidence="4 5">RF1110005</strain>
    </source>
</reference>
<dbReference type="Pfam" id="PF13387">
    <property type="entry name" value="Lnb_N"/>
    <property type="match status" value="1"/>
</dbReference>
<feature type="domain" description="DUF7843" evidence="3">
    <location>
        <begin position="47"/>
        <end position="127"/>
    </location>
</feature>
<evidence type="ECO:0000259" key="3">
    <source>
        <dbReference type="Pfam" id="PF25225"/>
    </source>
</evidence>
<feature type="domain" description="Lnb N-terminal periplasmic" evidence="1">
    <location>
        <begin position="146"/>
        <end position="315"/>
    </location>
</feature>
<dbReference type="Pfam" id="PF25225">
    <property type="entry name" value="DUF7843"/>
    <property type="match status" value="1"/>
</dbReference>
<dbReference type="KEGG" id="sbf:JCM31447_04330"/>